<reference evidence="2" key="1">
    <citation type="journal article" date="2023" name="Science">
        <title>Genome structures resolve the early diversification of teleost fishes.</title>
        <authorList>
            <person name="Parey E."/>
            <person name="Louis A."/>
            <person name="Montfort J."/>
            <person name="Bouchez O."/>
            <person name="Roques C."/>
            <person name="Iampietro C."/>
            <person name="Lluch J."/>
            <person name="Castinel A."/>
            <person name="Donnadieu C."/>
            <person name="Desvignes T."/>
            <person name="Floi Bucao C."/>
            <person name="Jouanno E."/>
            <person name="Wen M."/>
            <person name="Mejri S."/>
            <person name="Dirks R."/>
            <person name="Jansen H."/>
            <person name="Henkel C."/>
            <person name="Chen W.J."/>
            <person name="Zahm M."/>
            <person name="Cabau C."/>
            <person name="Klopp C."/>
            <person name="Thompson A.W."/>
            <person name="Robinson-Rechavi M."/>
            <person name="Braasch I."/>
            <person name="Lecointre G."/>
            <person name="Bobe J."/>
            <person name="Postlethwait J.H."/>
            <person name="Berthelot C."/>
            <person name="Roest Crollius H."/>
            <person name="Guiguen Y."/>
        </authorList>
    </citation>
    <scope>NUCLEOTIDE SEQUENCE</scope>
    <source>
        <strain evidence="2">NC1722</strain>
    </source>
</reference>
<evidence type="ECO:0000313" key="3">
    <source>
        <dbReference type="Proteomes" id="UP001221898"/>
    </source>
</evidence>
<feature type="region of interest" description="Disordered" evidence="1">
    <location>
        <begin position="78"/>
        <end position="97"/>
    </location>
</feature>
<dbReference type="Proteomes" id="UP001221898">
    <property type="component" value="Unassembled WGS sequence"/>
</dbReference>
<accession>A0AAD7WFY5</accession>
<evidence type="ECO:0000256" key="1">
    <source>
        <dbReference type="SAM" id="MobiDB-lite"/>
    </source>
</evidence>
<protein>
    <submittedName>
        <fullName evidence="2">Uncharacterized protein</fullName>
    </submittedName>
</protein>
<evidence type="ECO:0000313" key="2">
    <source>
        <dbReference type="EMBL" id="KAJ8395190.1"/>
    </source>
</evidence>
<keyword evidence="3" id="KW-1185">Reference proteome</keyword>
<dbReference type="EMBL" id="JAINUG010000119">
    <property type="protein sequence ID" value="KAJ8395190.1"/>
    <property type="molecule type" value="Genomic_DNA"/>
</dbReference>
<dbReference type="AlphaFoldDB" id="A0AAD7WFY5"/>
<name>A0AAD7WFY5_9TELE</name>
<feature type="compositionally biased region" description="Pro residues" evidence="1">
    <location>
        <begin position="1"/>
        <end position="10"/>
    </location>
</feature>
<organism evidence="2 3">
    <name type="scientific">Aldrovandia affinis</name>
    <dbReference type="NCBI Taxonomy" id="143900"/>
    <lineage>
        <taxon>Eukaryota</taxon>
        <taxon>Metazoa</taxon>
        <taxon>Chordata</taxon>
        <taxon>Craniata</taxon>
        <taxon>Vertebrata</taxon>
        <taxon>Euteleostomi</taxon>
        <taxon>Actinopterygii</taxon>
        <taxon>Neopterygii</taxon>
        <taxon>Teleostei</taxon>
        <taxon>Notacanthiformes</taxon>
        <taxon>Halosauridae</taxon>
        <taxon>Aldrovandia</taxon>
    </lineage>
</organism>
<proteinExistence type="predicted"/>
<feature type="region of interest" description="Disordered" evidence="1">
    <location>
        <begin position="1"/>
        <end position="30"/>
    </location>
</feature>
<sequence length="97" mass="10184">MLSLRPPVPQLPSIRWGSGPQDPSIWSHSPLWPPRGVSEVPCEQPLPHWGGVRSSCGQGGGVGHCPGRVDHCQGHSCGSEMPSPPDGLVILPGSQPL</sequence>
<comment type="caution">
    <text evidence="2">The sequence shown here is derived from an EMBL/GenBank/DDBJ whole genome shotgun (WGS) entry which is preliminary data.</text>
</comment>
<gene>
    <name evidence="2" type="ORF">AAFF_G00036460</name>
</gene>